<dbReference type="GO" id="GO:1990904">
    <property type="term" value="C:ribonucleoprotein complex"/>
    <property type="evidence" value="ECO:0007669"/>
    <property type="project" value="UniProtKB-KW"/>
</dbReference>
<keyword evidence="5" id="KW-1185">Reference proteome</keyword>
<reference evidence="4" key="1">
    <citation type="submission" date="2020-04" db="EMBL/GenBank/DDBJ databases">
        <title>Analysis of mating type loci in Filobasidium floriforme.</title>
        <authorList>
            <person name="Nowrousian M."/>
        </authorList>
    </citation>
    <scope>NUCLEOTIDE SEQUENCE</scope>
    <source>
        <strain evidence="4">CBS 6242</strain>
    </source>
</reference>
<dbReference type="SUPFAM" id="SSF56047">
    <property type="entry name" value="Ribosomal protein S8"/>
    <property type="match status" value="1"/>
</dbReference>
<dbReference type="Pfam" id="PF00410">
    <property type="entry name" value="Ribosomal_S8"/>
    <property type="match status" value="1"/>
</dbReference>
<proteinExistence type="inferred from homology"/>
<dbReference type="Proteomes" id="UP000812966">
    <property type="component" value="Unassembled WGS sequence"/>
</dbReference>
<dbReference type="FunFam" id="3.30.1490.10:FF:000005">
    <property type="entry name" value="Mitochondrial 40S ribosomal protein S8"/>
    <property type="match status" value="1"/>
</dbReference>
<keyword evidence="2" id="KW-0689">Ribosomal protein</keyword>
<evidence type="ECO:0000256" key="1">
    <source>
        <dbReference type="ARBA" id="ARBA00006471"/>
    </source>
</evidence>
<dbReference type="GO" id="GO:0006412">
    <property type="term" value="P:translation"/>
    <property type="evidence" value="ECO:0007669"/>
    <property type="project" value="InterPro"/>
</dbReference>
<dbReference type="AlphaFoldDB" id="A0A8K0JP36"/>
<dbReference type="InterPro" id="IPR035987">
    <property type="entry name" value="Ribosomal_uS8_sf"/>
</dbReference>
<dbReference type="InterPro" id="IPR000630">
    <property type="entry name" value="Ribosomal_uS8"/>
</dbReference>
<evidence type="ECO:0000256" key="2">
    <source>
        <dbReference type="ARBA" id="ARBA00022980"/>
    </source>
</evidence>
<sequence>MHLKTPPANLITQLLTSSRASLAQTSLPYSNSSLGITSILLRHGLISSISKGSPSKPDPSVFESLPLPSRRLWIDLKHRQGQPVLRNISLVSKASKRVTVTKEELGRLLTGRRAKNVGGVGLGEVLIVRDVEGQNGYLEGWEAWRKGIGGEVVCRAG</sequence>
<evidence type="ECO:0008006" key="6">
    <source>
        <dbReference type="Google" id="ProtNLM"/>
    </source>
</evidence>
<comment type="caution">
    <text evidence="4">The sequence shown here is derived from an EMBL/GenBank/DDBJ whole genome shotgun (WGS) entry which is preliminary data.</text>
</comment>
<comment type="similarity">
    <text evidence="1">Belongs to the universal ribosomal protein uS8 family.</text>
</comment>
<gene>
    <name evidence="4" type="ORF">FFLO_01996</name>
</gene>
<dbReference type="Gene3D" id="3.30.1490.10">
    <property type="match status" value="1"/>
</dbReference>
<dbReference type="Gene3D" id="3.30.1370.30">
    <property type="match status" value="1"/>
</dbReference>
<evidence type="ECO:0000313" key="4">
    <source>
        <dbReference type="EMBL" id="KAG7562522.1"/>
    </source>
</evidence>
<dbReference type="EMBL" id="JABELV010000030">
    <property type="protein sequence ID" value="KAG7562522.1"/>
    <property type="molecule type" value="Genomic_DNA"/>
</dbReference>
<protein>
    <recommendedName>
        <fullName evidence="6">Ribosomal protein S8</fullName>
    </recommendedName>
</protein>
<accession>A0A8K0JP36</accession>
<name>A0A8K0JP36_9TREE</name>
<dbReference type="GO" id="GO:0003735">
    <property type="term" value="F:structural constituent of ribosome"/>
    <property type="evidence" value="ECO:0007669"/>
    <property type="project" value="InterPro"/>
</dbReference>
<organism evidence="4 5">
    <name type="scientific">Filobasidium floriforme</name>
    <dbReference type="NCBI Taxonomy" id="5210"/>
    <lineage>
        <taxon>Eukaryota</taxon>
        <taxon>Fungi</taxon>
        <taxon>Dikarya</taxon>
        <taxon>Basidiomycota</taxon>
        <taxon>Agaricomycotina</taxon>
        <taxon>Tremellomycetes</taxon>
        <taxon>Filobasidiales</taxon>
        <taxon>Filobasidiaceae</taxon>
        <taxon>Filobasidium</taxon>
    </lineage>
</organism>
<evidence type="ECO:0000256" key="3">
    <source>
        <dbReference type="ARBA" id="ARBA00023274"/>
    </source>
</evidence>
<keyword evidence="3" id="KW-0687">Ribonucleoprotein</keyword>
<dbReference type="GO" id="GO:0005840">
    <property type="term" value="C:ribosome"/>
    <property type="evidence" value="ECO:0007669"/>
    <property type="project" value="UniProtKB-KW"/>
</dbReference>
<evidence type="ECO:0000313" key="5">
    <source>
        <dbReference type="Proteomes" id="UP000812966"/>
    </source>
</evidence>